<evidence type="ECO:0000313" key="3">
    <source>
        <dbReference type="Proteomes" id="UP000304148"/>
    </source>
</evidence>
<dbReference type="PANTHER" id="PTHR47829:SF1">
    <property type="entry name" value="HAD FAMILY PHOSPHATASE"/>
    <property type="match status" value="1"/>
</dbReference>
<dbReference type="Pfam" id="PF01636">
    <property type="entry name" value="APH"/>
    <property type="match status" value="1"/>
</dbReference>
<proteinExistence type="predicted"/>
<dbReference type="InterPro" id="IPR002575">
    <property type="entry name" value="Aminoglycoside_PTrfase"/>
</dbReference>
<dbReference type="CDD" id="cd05154">
    <property type="entry name" value="ACAD10_11_N-like"/>
    <property type="match status" value="1"/>
</dbReference>
<dbReference type="Gene3D" id="3.30.200.20">
    <property type="entry name" value="Phosphorylase Kinase, domain 1"/>
    <property type="match status" value="1"/>
</dbReference>
<dbReference type="EMBL" id="LS992241">
    <property type="protein sequence ID" value="SYX84950.1"/>
    <property type="molecule type" value="Genomic_DNA"/>
</dbReference>
<dbReference type="SUPFAM" id="SSF56112">
    <property type="entry name" value="Protein kinase-like (PK-like)"/>
    <property type="match status" value="1"/>
</dbReference>
<dbReference type="InterPro" id="IPR041726">
    <property type="entry name" value="ACAD10_11_N"/>
</dbReference>
<dbReference type="Proteomes" id="UP000304148">
    <property type="component" value="Chromosome"/>
</dbReference>
<feature type="domain" description="Aminoglycoside phosphotransferase" evidence="1">
    <location>
        <begin position="43"/>
        <end position="270"/>
    </location>
</feature>
<dbReference type="GO" id="GO:0016740">
    <property type="term" value="F:transferase activity"/>
    <property type="evidence" value="ECO:0007669"/>
    <property type="project" value="UniProtKB-KW"/>
</dbReference>
<dbReference type="InterPro" id="IPR011009">
    <property type="entry name" value="Kinase-like_dom_sf"/>
</dbReference>
<dbReference type="InterPro" id="IPR052898">
    <property type="entry name" value="ACAD10-like"/>
</dbReference>
<accession>A0A383RD99</accession>
<sequence length="361" mass="41386">MTSRQETLQQDTIPVRKGEELNVAALEEHLREHLDIPEAPLEVEQFGAGHSNLTYAIRSGDWQAVVRRPPLGPVAPKAHDMQREYTILSRLHPFFSLAPRPYLYCGDTSIIGSPFFVMERRSGVVLDRSFPSDVEYTPQLGRDISETMVSTLARLHEVPYRETNLRAISQPDGFMRRQVHGWIERYEHAKTDEIPGEEKLKKWLADFLPNSQTPTVIHYDYKLNNIMFAGDNLTEIVGVFDWEMATVGDPMADVGAALSYWFEPNDPSELLHGLGHVPLTVRSGFMSRAEFLEAYASKSGRDVSEAHYYLTFAYFKLAVICQQIYYRWKKGQTSDERFGRFNETVQTLIAHAWRQAERGKL</sequence>
<dbReference type="AlphaFoldDB" id="A0A383RD99"/>
<gene>
    <name evidence="2" type="ORF">PBLR_13372</name>
</gene>
<evidence type="ECO:0000313" key="2">
    <source>
        <dbReference type="EMBL" id="SYX84950.1"/>
    </source>
</evidence>
<dbReference type="PANTHER" id="PTHR47829">
    <property type="entry name" value="HYDROLASE, PUTATIVE (AFU_ORTHOLOGUE AFUA_1G12880)-RELATED"/>
    <property type="match status" value="1"/>
</dbReference>
<dbReference type="Gene3D" id="3.90.1200.10">
    <property type="match status" value="1"/>
</dbReference>
<reference evidence="3" key="1">
    <citation type="submission" date="2018-08" db="EMBL/GenBank/DDBJ databases">
        <authorList>
            <person name="Chevrot R."/>
        </authorList>
    </citation>
    <scope>NUCLEOTIDE SEQUENCE [LARGE SCALE GENOMIC DNA]</scope>
</reference>
<organism evidence="2 3">
    <name type="scientific">Paenibacillus alvei</name>
    <name type="common">Bacillus alvei</name>
    <dbReference type="NCBI Taxonomy" id="44250"/>
    <lineage>
        <taxon>Bacteria</taxon>
        <taxon>Bacillati</taxon>
        <taxon>Bacillota</taxon>
        <taxon>Bacilli</taxon>
        <taxon>Bacillales</taxon>
        <taxon>Paenibacillaceae</taxon>
        <taxon>Paenibacillus</taxon>
    </lineage>
</organism>
<keyword evidence="2" id="KW-0808">Transferase</keyword>
<dbReference type="RefSeq" id="WP_138186728.1">
    <property type="nucleotide sequence ID" value="NZ_LS992241.1"/>
</dbReference>
<name>A0A383RD99_PAEAL</name>
<protein>
    <submittedName>
        <fullName evidence="2">Aminoglycoside phosphotransferase</fullName>
    </submittedName>
</protein>
<evidence type="ECO:0000259" key="1">
    <source>
        <dbReference type="Pfam" id="PF01636"/>
    </source>
</evidence>